<protein>
    <submittedName>
        <fullName evidence="2">Uncharacterized protein</fullName>
    </submittedName>
</protein>
<sequence length="120" mass="13534">MWFSPCLNMRKCLIFCNLSSLPQAISTLSCSIKAFGQWQVNRSESELSYYRFIASVMDLLLSGTPITMVDGEHASHPTKKNAQLNKSFFEECDETRATYGRKIDLILAAGDERLELCSNV</sequence>
<comment type="caution">
    <text evidence="2">The sequence shown here is derived from an EMBL/GenBank/DDBJ whole genome shotgun (WGS) entry which is preliminary data.</text>
</comment>
<name>A0A1X2GUY7_9FUNG</name>
<organism evidence="2 3">
    <name type="scientific">Hesseltinella vesiculosa</name>
    <dbReference type="NCBI Taxonomy" id="101127"/>
    <lineage>
        <taxon>Eukaryota</taxon>
        <taxon>Fungi</taxon>
        <taxon>Fungi incertae sedis</taxon>
        <taxon>Mucoromycota</taxon>
        <taxon>Mucoromycotina</taxon>
        <taxon>Mucoromycetes</taxon>
        <taxon>Mucorales</taxon>
        <taxon>Cunninghamellaceae</taxon>
        <taxon>Hesseltinella</taxon>
    </lineage>
</organism>
<evidence type="ECO:0000313" key="3">
    <source>
        <dbReference type="Proteomes" id="UP000242146"/>
    </source>
</evidence>
<evidence type="ECO:0000313" key="2">
    <source>
        <dbReference type="EMBL" id="ORX61799.1"/>
    </source>
</evidence>
<feature type="chain" id="PRO_5012552641" evidence="1">
    <location>
        <begin position="28"/>
        <end position="120"/>
    </location>
</feature>
<dbReference type="EMBL" id="MCGT01000003">
    <property type="protein sequence ID" value="ORX61799.1"/>
    <property type="molecule type" value="Genomic_DNA"/>
</dbReference>
<keyword evidence="1" id="KW-0732">Signal</keyword>
<dbReference type="Proteomes" id="UP000242146">
    <property type="component" value="Unassembled WGS sequence"/>
</dbReference>
<proteinExistence type="predicted"/>
<feature type="signal peptide" evidence="1">
    <location>
        <begin position="1"/>
        <end position="27"/>
    </location>
</feature>
<gene>
    <name evidence="2" type="ORF">DM01DRAFT_1395562</name>
</gene>
<accession>A0A1X2GUY7</accession>
<keyword evidence="3" id="KW-1185">Reference proteome</keyword>
<reference evidence="2 3" key="1">
    <citation type="submission" date="2016-07" db="EMBL/GenBank/DDBJ databases">
        <title>Pervasive Adenine N6-methylation of Active Genes in Fungi.</title>
        <authorList>
            <consortium name="DOE Joint Genome Institute"/>
            <person name="Mondo S.J."/>
            <person name="Dannebaum R.O."/>
            <person name="Kuo R.C."/>
            <person name="Labutti K."/>
            <person name="Haridas S."/>
            <person name="Kuo A."/>
            <person name="Salamov A."/>
            <person name="Ahrendt S.R."/>
            <person name="Lipzen A."/>
            <person name="Sullivan W."/>
            <person name="Andreopoulos W.B."/>
            <person name="Clum A."/>
            <person name="Lindquist E."/>
            <person name="Daum C."/>
            <person name="Ramamoorthy G.K."/>
            <person name="Gryganskyi A."/>
            <person name="Culley D."/>
            <person name="Magnuson J.K."/>
            <person name="James T.Y."/>
            <person name="O'Malley M.A."/>
            <person name="Stajich J.E."/>
            <person name="Spatafora J.W."/>
            <person name="Visel A."/>
            <person name="Grigoriev I.V."/>
        </authorList>
    </citation>
    <scope>NUCLEOTIDE SEQUENCE [LARGE SCALE GENOMIC DNA]</scope>
    <source>
        <strain evidence="2 3">NRRL 3301</strain>
    </source>
</reference>
<dbReference type="OrthoDB" id="2279050at2759"/>
<dbReference type="AlphaFoldDB" id="A0A1X2GUY7"/>
<evidence type="ECO:0000256" key="1">
    <source>
        <dbReference type="SAM" id="SignalP"/>
    </source>
</evidence>